<dbReference type="GO" id="GO:0005524">
    <property type="term" value="F:ATP binding"/>
    <property type="evidence" value="ECO:0007669"/>
    <property type="project" value="UniProtKB-KW"/>
</dbReference>
<evidence type="ECO:0000313" key="5">
    <source>
        <dbReference type="EMBL" id="EDS44218.1"/>
    </source>
</evidence>
<keyword evidence="7" id="KW-1185">Reference proteome</keyword>
<dbReference type="eggNOG" id="KOG0363">
    <property type="taxonomic scope" value="Eukaryota"/>
</dbReference>
<accession>B0XBC7</accession>
<dbReference type="InParanoid" id="B0XBC7"/>
<dbReference type="EnsemblMetazoa" id="CPIJ016809-RA">
    <property type="protein sequence ID" value="CPIJ016809-PA"/>
    <property type="gene ID" value="CPIJ016809"/>
</dbReference>
<dbReference type="OrthoDB" id="10259763at2759"/>
<dbReference type="PRINTS" id="PR00304">
    <property type="entry name" value="TCOMPLEXTCP1"/>
</dbReference>
<dbReference type="AlphaFoldDB" id="B0XBC7"/>
<protein>
    <submittedName>
        <fullName evidence="5 6">Chaperonin</fullName>
    </submittedName>
</protein>
<dbReference type="Gene3D" id="1.10.560.10">
    <property type="entry name" value="GroEL-like equatorial domain"/>
    <property type="match status" value="1"/>
</dbReference>
<dbReference type="InterPro" id="IPR002423">
    <property type="entry name" value="Cpn60/GroEL/TCP-1"/>
</dbReference>
<evidence type="ECO:0000256" key="4">
    <source>
        <dbReference type="RuleBase" id="RU004187"/>
    </source>
</evidence>
<evidence type="ECO:0000313" key="6">
    <source>
        <dbReference type="EnsemblMetazoa" id="CPIJ016809-PA"/>
    </source>
</evidence>
<organism>
    <name type="scientific">Culex quinquefasciatus</name>
    <name type="common">Southern house mosquito</name>
    <name type="synonym">Culex pungens</name>
    <dbReference type="NCBI Taxonomy" id="7176"/>
    <lineage>
        <taxon>Eukaryota</taxon>
        <taxon>Metazoa</taxon>
        <taxon>Ecdysozoa</taxon>
        <taxon>Arthropoda</taxon>
        <taxon>Hexapoda</taxon>
        <taxon>Insecta</taxon>
        <taxon>Pterygota</taxon>
        <taxon>Neoptera</taxon>
        <taxon>Endopterygota</taxon>
        <taxon>Diptera</taxon>
        <taxon>Nematocera</taxon>
        <taxon>Culicoidea</taxon>
        <taxon>Culicidae</taxon>
        <taxon>Culicinae</taxon>
        <taxon>Culicini</taxon>
        <taxon>Culex</taxon>
        <taxon>Culex</taxon>
    </lineage>
</organism>
<evidence type="ECO:0000256" key="3">
    <source>
        <dbReference type="ARBA" id="ARBA00023186"/>
    </source>
</evidence>
<name>B0XBC7_CULQU</name>
<evidence type="ECO:0000313" key="7">
    <source>
        <dbReference type="Proteomes" id="UP000002320"/>
    </source>
</evidence>
<reference evidence="6" key="2">
    <citation type="submission" date="2021-02" db="UniProtKB">
        <authorList>
            <consortium name="EnsemblMetazoa"/>
        </authorList>
    </citation>
    <scope>IDENTIFICATION</scope>
    <source>
        <strain evidence="6">JHB</strain>
    </source>
</reference>
<comment type="similarity">
    <text evidence="4">Belongs to the TCP-1 chaperonin family.</text>
</comment>
<dbReference type="Pfam" id="PF00118">
    <property type="entry name" value="Cpn60_TCP1"/>
    <property type="match status" value="1"/>
</dbReference>
<dbReference type="SUPFAM" id="SSF48592">
    <property type="entry name" value="GroEL equatorial domain-like"/>
    <property type="match status" value="1"/>
</dbReference>
<keyword evidence="3 4" id="KW-0143">Chaperone</keyword>
<evidence type="ECO:0000256" key="2">
    <source>
        <dbReference type="ARBA" id="ARBA00022840"/>
    </source>
</evidence>
<reference evidence="5" key="1">
    <citation type="submission" date="2007-03" db="EMBL/GenBank/DDBJ databases">
        <title>Annotation of Culex pipiens quinquefasciatus.</title>
        <authorList>
            <consortium name="The Broad Institute Genome Sequencing Platform"/>
            <person name="Atkinson P.W."/>
            <person name="Hemingway J."/>
            <person name="Christensen B.M."/>
            <person name="Higgs S."/>
            <person name="Kodira C."/>
            <person name="Hannick L."/>
            <person name="Megy K."/>
            <person name="O'Leary S."/>
            <person name="Pearson M."/>
            <person name="Haas B.J."/>
            <person name="Mauceli E."/>
            <person name="Wortman J.R."/>
            <person name="Lee N.H."/>
            <person name="Guigo R."/>
            <person name="Stanke M."/>
            <person name="Alvarado L."/>
            <person name="Amedeo P."/>
            <person name="Antoine C.H."/>
            <person name="Arensburger P."/>
            <person name="Bidwell S.L."/>
            <person name="Crawford M."/>
            <person name="Camaro F."/>
            <person name="Devon K."/>
            <person name="Engels R."/>
            <person name="Hammond M."/>
            <person name="Howarth C."/>
            <person name="Koehrsen M."/>
            <person name="Lawson D."/>
            <person name="Montgomery P."/>
            <person name="Nene V."/>
            <person name="Nusbaum C."/>
            <person name="Puiu D."/>
            <person name="Romero-Severson J."/>
            <person name="Severson D.W."/>
            <person name="Shumway M."/>
            <person name="Sisk P."/>
            <person name="Stolte C."/>
            <person name="Zeng Q."/>
            <person name="Eisenstadt E."/>
            <person name="Fraser-Liggett C."/>
            <person name="Strausberg R."/>
            <person name="Galagan J."/>
            <person name="Birren B."/>
            <person name="Collins F.H."/>
        </authorList>
    </citation>
    <scope>NUCLEOTIDE SEQUENCE [LARGE SCALE GENOMIC DNA]</scope>
    <source>
        <strain evidence="5">JHB</strain>
    </source>
</reference>
<dbReference type="InterPro" id="IPR027413">
    <property type="entry name" value="GROEL-like_equatorial_sf"/>
</dbReference>
<dbReference type="VEuPathDB" id="VectorBase:CPIJ016809"/>
<dbReference type="HOGENOM" id="CLU_1416438_0_0_1"/>
<dbReference type="EMBL" id="DS232627">
    <property type="protein sequence ID" value="EDS44218.1"/>
    <property type="molecule type" value="Genomic_DNA"/>
</dbReference>
<sequence length="192" mass="21320">MSPKTCSVMFSFAPRFSKKNYFTVEIKAGSSSGGRWSHFSVQFSQDIIIVCMSTNLAQVQAVAKGPNRRNDCREGKGKIGRLSSFMEAIAIGDLVRSTPGPKRMDKILVAQGRIAGQDEVTNDEVTIFKAVGVENPAVKILVDMIRVQDDEVGDVLLLFHLNQINNPNLYKDTNNLLRIADPYIIHGYPLFK</sequence>
<dbReference type="GO" id="GO:0140662">
    <property type="term" value="F:ATP-dependent protein folding chaperone"/>
    <property type="evidence" value="ECO:0007669"/>
    <property type="project" value="InterPro"/>
</dbReference>
<dbReference type="InterPro" id="IPR017998">
    <property type="entry name" value="Chaperone_TCP-1"/>
</dbReference>
<keyword evidence="2 4" id="KW-0067">ATP-binding</keyword>
<evidence type="ECO:0000256" key="1">
    <source>
        <dbReference type="ARBA" id="ARBA00022741"/>
    </source>
</evidence>
<dbReference type="KEGG" id="cqu:CpipJ_CPIJ016809"/>
<dbReference type="STRING" id="7176.B0XBC7"/>
<dbReference type="VEuPathDB" id="VectorBase:CQUJHB013256"/>
<gene>
    <name evidence="6" type="primary">6050328</name>
    <name evidence="5" type="ORF">CpipJ_CPIJ016809</name>
</gene>
<proteinExistence type="inferred from homology"/>
<dbReference type="Proteomes" id="UP000002320">
    <property type="component" value="Unassembled WGS sequence"/>
</dbReference>
<dbReference type="PANTHER" id="PTHR11353">
    <property type="entry name" value="CHAPERONIN"/>
    <property type="match status" value="1"/>
</dbReference>
<keyword evidence="1 4" id="KW-0547">Nucleotide-binding</keyword>